<dbReference type="Pfam" id="PF08447">
    <property type="entry name" value="PAS_3"/>
    <property type="match status" value="2"/>
</dbReference>
<dbReference type="NCBIfam" id="TIGR00229">
    <property type="entry name" value="sensory_box"/>
    <property type="match status" value="5"/>
</dbReference>
<comment type="caution">
    <text evidence="3">The sequence shown here is derived from an EMBL/GenBank/DDBJ whole genome shotgun (WGS) entry which is preliminary data.</text>
</comment>
<dbReference type="PANTHER" id="PTHR44757:SF2">
    <property type="entry name" value="BIOFILM ARCHITECTURE MAINTENANCE PROTEIN MBAA"/>
    <property type="match status" value="1"/>
</dbReference>
<organism evidence="3 4">
    <name type="scientific">Dyadobacter psychrotolerans</name>
    <dbReference type="NCBI Taxonomy" id="2541721"/>
    <lineage>
        <taxon>Bacteria</taxon>
        <taxon>Pseudomonadati</taxon>
        <taxon>Bacteroidota</taxon>
        <taxon>Cytophagia</taxon>
        <taxon>Cytophagales</taxon>
        <taxon>Spirosomataceae</taxon>
        <taxon>Dyadobacter</taxon>
    </lineage>
</organism>
<dbReference type="CDD" id="cd00130">
    <property type="entry name" value="PAS"/>
    <property type="match status" value="5"/>
</dbReference>
<dbReference type="PROSITE" id="PS50112">
    <property type="entry name" value="PAS"/>
    <property type="match status" value="5"/>
</dbReference>
<reference evidence="3 4" key="1">
    <citation type="submission" date="2019-03" db="EMBL/GenBank/DDBJ databases">
        <title>Dyadobacter AR-3-6 sp. nov., isolated from arctic soil.</title>
        <authorList>
            <person name="Chaudhary D.K."/>
        </authorList>
    </citation>
    <scope>NUCLEOTIDE SEQUENCE [LARGE SCALE GENOMIC DNA]</scope>
    <source>
        <strain evidence="3 4">AR-3-6</strain>
    </source>
</reference>
<dbReference type="InterPro" id="IPR052155">
    <property type="entry name" value="Biofilm_reg_signaling"/>
</dbReference>
<evidence type="ECO:0000313" key="3">
    <source>
        <dbReference type="EMBL" id="TDE16332.1"/>
    </source>
</evidence>
<gene>
    <name evidence="3" type="ORF">E0F88_08775</name>
</gene>
<feature type="domain" description="PAS" evidence="1">
    <location>
        <begin position="752"/>
        <end position="825"/>
    </location>
</feature>
<sequence length="951" mass="110079">MIAPEILPLNEDVRFRKLIESGKEGLSLLNKFFEFVFSASSCERIVGWSSEDLLGLPITDLIHYEDLEFVTNSLQDTLTSPGSTITCVFRFKQKDNSFIWIECLMTDMLDDTDVQAIVCRYSDVTEKKKSAKMLLEANTELHAFRFALDESAIVAVTDRKGIIKHVNDNFCRISKYERSELIGKDHRIINSSFHEKNFIQTLWRTISNGQIWKGELKNKAKDGSFYWVDTTIVPFLDDFGHPYKYVAIRSDISQRKLMEEKSRIEEIRLRLLESVITHTKDAILITEAESLIEPGPRILYVNEAFTKMTGYSSSEVIGKSPRLLQGPKTGRTELKRLSEALRNWHSCEITIANYKKSGEEFWVNLTVTPVANESGWYTHWISVERDVTESRKLEQEYNQIFDLAPDIICTVGLDGYFKKINPAMSELLEYSRDELLSRPIVKFIHPQDQVRIMAELEIKNKGTKTFYFENRCITKSGQVKWLAWTSTPATPEGLIFTVAKNITDKKELEGLLNKVTRMAGIGGWVIDLIKSTIYWSEVTKEIYEVKSDYEPNMQRGLDFLKEESDKILITRRIELASEKGISFDMELQIVTANQNIKWVRVIGEPEFENNRCVRIRGSFQDIDIRKRSELLATEALFEKKLILESIGDAFFAVDKHWIINYWNNKAEKVLQKTKLQTKGFNLWDVFAGSIGSESYIKYHQAIKTNKALHFEDYYPPLKKWYEISAYPSANGLSVYFKDITERKKRITALAESEKNYSSLFHLSPLPMWVFDIKSLAFLDVNEAAVKKYGYQREEFLAMTIMDIREQEDIGKVKDILSMKNTSQQSLSHQGIFRHKKKNGELIHVDIQSNLIRYKGVLGKIIIANDMTENFNYTRKIEQQNIKFQEIAWIQSHVVRAPLARIMSIVPMLKNSEDFGQERETLLEYLLIASNELDEVIKTISKKTRLAQNDQI</sequence>
<dbReference type="Proteomes" id="UP000294850">
    <property type="component" value="Unassembled WGS sequence"/>
</dbReference>
<proteinExistence type="predicted"/>
<feature type="domain" description="PAS" evidence="1">
    <location>
        <begin position="154"/>
        <end position="197"/>
    </location>
</feature>
<name>A0A4R5DPS4_9BACT</name>
<feature type="domain" description="PAS" evidence="1">
    <location>
        <begin position="393"/>
        <end position="457"/>
    </location>
</feature>
<dbReference type="OrthoDB" id="9124519at2"/>
<dbReference type="InterPro" id="IPR035965">
    <property type="entry name" value="PAS-like_dom_sf"/>
</dbReference>
<dbReference type="RefSeq" id="WP_131957866.1">
    <property type="nucleotide sequence ID" value="NZ_SMFL01000003.1"/>
</dbReference>
<feature type="domain" description="PAC" evidence="2">
    <location>
        <begin position="212"/>
        <end position="264"/>
    </location>
</feature>
<feature type="domain" description="PAS" evidence="1">
    <location>
        <begin position="11"/>
        <end position="81"/>
    </location>
</feature>
<dbReference type="SMART" id="SM00091">
    <property type="entry name" value="PAS"/>
    <property type="match status" value="6"/>
</dbReference>
<dbReference type="SUPFAM" id="SSF55785">
    <property type="entry name" value="PYP-like sensor domain (PAS domain)"/>
    <property type="match status" value="7"/>
</dbReference>
<dbReference type="InterPro" id="IPR000700">
    <property type="entry name" value="PAS-assoc_C"/>
</dbReference>
<evidence type="ECO:0000259" key="2">
    <source>
        <dbReference type="PROSITE" id="PS50113"/>
    </source>
</evidence>
<dbReference type="InterPro" id="IPR000014">
    <property type="entry name" value="PAS"/>
</dbReference>
<dbReference type="Pfam" id="PF08448">
    <property type="entry name" value="PAS_4"/>
    <property type="match status" value="1"/>
</dbReference>
<dbReference type="Gene3D" id="3.30.450.20">
    <property type="entry name" value="PAS domain"/>
    <property type="match status" value="7"/>
</dbReference>
<evidence type="ECO:0000259" key="1">
    <source>
        <dbReference type="PROSITE" id="PS50112"/>
    </source>
</evidence>
<protein>
    <submittedName>
        <fullName evidence="3">PAS domain S-box protein</fullName>
    </submittedName>
</protein>
<keyword evidence="4" id="KW-1185">Reference proteome</keyword>
<dbReference type="AlphaFoldDB" id="A0A4R5DPS4"/>
<dbReference type="InterPro" id="IPR013655">
    <property type="entry name" value="PAS_fold_3"/>
</dbReference>
<accession>A0A4R5DPS4</accession>
<feature type="domain" description="PAS" evidence="1">
    <location>
        <begin position="268"/>
        <end position="344"/>
    </location>
</feature>
<dbReference type="InterPro" id="IPR013656">
    <property type="entry name" value="PAS_4"/>
</dbReference>
<dbReference type="PANTHER" id="PTHR44757">
    <property type="entry name" value="DIGUANYLATE CYCLASE DGCP"/>
    <property type="match status" value="1"/>
</dbReference>
<evidence type="ECO:0000313" key="4">
    <source>
        <dbReference type="Proteomes" id="UP000294850"/>
    </source>
</evidence>
<dbReference type="EMBL" id="SMFL01000003">
    <property type="protein sequence ID" value="TDE16332.1"/>
    <property type="molecule type" value="Genomic_DNA"/>
</dbReference>
<dbReference type="Pfam" id="PF13426">
    <property type="entry name" value="PAS_9"/>
    <property type="match status" value="3"/>
</dbReference>
<feature type="domain" description="PAC" evidence="2">
    <location>
        <begin position="345"/>
        <end position="399"/>
    </location>
</feature>
<dbReference type="PROSITE" id="PS50113">
    <property type="entry name" value="PAC"/>
    <property type="match status" value="2"/>
</dbReference>
<dbReference type="SMART" id="SM00086">
    <property type="entry name" value="PAC"/>
    <property type="match status" value="6"/>
</dbReference>
<dbReference type="InterPro" id="IPR001610">
    <property type="entry name" value="PAC"/>
</dbReference>